<keyword evidence="6" id="KW-0067">ATP-binding</keyword>
<dbReference type="InterPro" id="IPR036890">
    <property type="entry name" value="HATPase_C_sf"/>
</dbReference>
<dbReference type="RefSeq" id="WP_377264685.1">
    <property type="nucleotide sequence ID" value="NZ_JBHMAA010000029.1"/>
</dbReference>
<proteinExistence type="predicted"/>
<evidence type="ECO:0000256" key="1">
    <source>
        <dbReference type="ARBA" id="ARBA00000085"/>
    </source>
</evidence>
<feature type="transmembrane region" description="Helical" evidence="4">
    <location>
        <begin position="267"/>
        <end position="289"/>
    </location>
</feature>
<dbReference type="Proteomes" id="UP001589692">
    <property type="component" value="Unassembled WGS sequence"/>
</dbReference>
<dbReference type="Pfam" id="PF02518">
    <property type="entry name" value="HATPase_c"/>
    <property type="match status" value="1"/>
</dbReference>
<dbReference type="PROSITE" id="PS51257">
    <property type="entry name" value="PROKAR_LIPOPROTEIN"/>
    <property type="match status" value="1"/>
</dbReference>
<dbReference type="GO" id="GO:0005524">
    <property type="term" value="F:ATP binding"/>
    <property type="evidence" value="ECO:0007669"/>
    <property type="project" value="UniProtKB-KW"/>
</dbReference>
<sequence>MTYPTIRELFASRRSWAACIGLIVALSACLGWLVWRIQTTDRSASDFRSRFENIRALDGRWDREILSIQLGIAPNYDAVTQAARDMKMRLAALKEMVETHASLAGLQPAIEGYANAVNDKAWLSEQVKASYAMLRNSVSVLPNAISDSYRDADVLQILPGINKRAADLITETITGMVSFTISPTPLLRDAIQGRIATTRAAMQQMPADLARTVERFLVQIEVVVEERQRGNQLMLQVTEVPTAAAADRIQAQLVALENSDAGAEERLWNFALLVSALIVLSFAAFVFALRSRFAQLDNDNRMLIQANQDVEEQLMQSAKLSALGQMVAGITHEINTPLAYVKAVFELIKERVLSEFDNKQADEESRGTHDELEVLLNDGLHGLEEMATLVRTMKNFSRLDKGHIESFSVEEGIESALLIARPQLKYVADVKREFDGVPSIMGSPSQLRQVILNLIVNAVDAMSTLDRRGTLTLRTRLTSSDTVQIDVADNGPGIPEDVLARIFDPFFTTKPVGEGTGMGLPICYRIIENHGGTITVNSKPGRGTVFTITLPRQDEKSPALPRQINPPAAA</sequence>
<dbReference type="EMBL" id="JBHMAA010000029">
    <property type="protein sequence ID" value="MFB9951865.1"/>
    <property type="molecule type" value="Genomic_DNA"/>
</dbReference>
<evidence type="ECO:0000259" key="5">
    <source>
        <dbReference type="PROSITE" id="PS50109"/>
    </source>
</evidence>
<feature type="transmembrane region" description="Helical" evidence="4">
    <location>
        <begin position="16"/>
        <end position="35"/>
    </location>
</feature>
<keyword evidence="4" id="KW-0812">Transmembrane</keyword>
<dbReference type="Gene3D" id="1.10.287.130">
    <property type="match status" value="1"/>
</dbReference>
<dbReference type="PRINTS" id="PR00344">
    <property type="entry name" value="BCTRLSENSOR"/>
</dbReference>
<evidence type="ECO:0000256" key="2">
    <source>
        <dbReference type="ARBA" id="ARBA00012438"/>
    </source>
</evidence>
<dbReference type="CDD" id="cd00082">
    <property type="entry name" value="HisKA"/>
    <property type="match status" value="1"/>
</dbReference>
<evidence type="ECO:0000313" key="7">
    <source>
        <dbReference type="Proteomes" id="UP001589692"/>
    </source>
</evidence>
<feature type="domain" description="Histidine kinase" evidence="5">
    <location>
        <begin position="329"/>
        <end position="554"/>
    </location>
</feature>
<dbReference type="PROSITE" id="PS50109">
    <property type="entry name" value="HIS_KIN"/>
    <property type="match status" value="1"/>
</dbReference>
<dbReference type="Pfam" id="PF19443">
    <property type="entry name" value="DAHL"/>
    <property type="match status" value="1"/>
</dbReference>
<evidence type="ECO:0000256" key="4">
    <source>
        <dbReference type="SAM" id="Phobius"/>
    </source>
</evidence>
<name>A0ABV6ARE3_9HYPH</name>
<organism evidence="6 7">
    <name type="scientific">Rhizobium puerariae</name>
    <dbReference type="NCBI Taxonomy" id="1585791"/>
    <lineage>
        <taxon>Bacteria</taxon>
        <taxon>Pseudomonadati</taxon>
        <taxon>Pseudomonadota</taxon>
        <taxon>Alphaproteobacteria</taxon>
        <taxon>Hyphomicrobiales</taxon>
        <taxon>Rhizobiaceae</taxon>
        <taxon>Rhizobium/Agrobacterium group</taxon>
        <taxon>Rhizobium</taxon>
    </lineage>
</organism>
<dbReference type="InterPro" id="IPR045812">
    <property type="entry name" value="DAHL"/>
</dbReference>
<dbReference type="PANTHER" id="PTHR43065:SF50">
    <property type="entry name" value="HISTIDINE KINASE"/>
    <property type="match status" value="1"/>
</dbReference>
<dbReference type="InterPro" id="IPR003661">
    <property type="entry name" value="HisK_dim/P_dom"/>
</dbReference>
<dbReference type="InterPro" id="IPR036097">
    <property type="entry name" value="HisK_dim/P_sf"/>
</dbReference>
<dbReference type="SMART" id="SM00387">
    <property type="entry name" value="HATPase_c"/>
    <property type="match status" value="1"/>
</dbReference>
<dbReference type="Gene3D" id="3.30.565.10">
    <property type="entry name" value="Histidine kinase-like ATPase, C-terminal domain"/>
    <property type="match status" value="1"/>
</dbReference>
<evidence type="ECO:0000313" key="6">
    <source>
        <dbReference type="EMBL" id="MFB9951865.1"/>
    </source>
</evidence>
<keyword evidence="6" id="KW-0547">Nucleotide-binding</keyword>
<gene>
    <name evidence="6" type="ORF">ACFFP0_23705</name>
</gene>
<accession>A0ABV6ARE3</accession>
<dbReference type="PANTHER" id="PTHR43065">
    <property type="entry name" value="SENSOR HISTIDINE KINASE"/>
    <property type="match status" value="1"/>
</dbReference>
<keyword evidence="7" id="KW-1185">Reference proteome</keyword>
<reference evidence="6 7" key="1">
    <citation type="submission" date="2024-09" db="EMBL/GenBank/DDBJ databases">
        <authorList>
            <person name="Sun Q."/>
            <person name="Mori K."/>
        </authorList>
    </citation>
    <scope>NUCLEOTIDE SEQUENCE [LARGE SCALE GENOMIC DNA]</scope>
    <source>
        <strain evidence="6 7">TBRC 4938</strain>
    </source>
</reference>
<dbReference type="Pfam" id="PF00512">
    <property type="entry name" value="HisKA"/>
    <property type="match status" value="1"/>
</dbReference>
<dbReference type="InterPro" id="IPR004358">
    <property type="entry name" value="Sig_transdc_His_kin-like_C"/>
</dbReference>
<dbReference type="EC" id="2.7.13.3" evidence="2"/>
<dbReference type="SUPFAM" id="SSF47384">
    <property type="entry name" value="Homodimeric domain of signal transducing histidine kinase"/>
    <property type="match status" value="1"/>
</dbReference>
<keyword evidence="4" id="KW-1133">Transmembrane helix</keyword>
<evidence type="ECO:0000256" key="3">
    <source>
        <dbReference type="ARBA" id="ARBA00022553"/>
    </source>
</evidence>
<keyword evidence="4" id="KW-0472">Membrane</keyword>
<keyword evidence="3" id="KW-0597">Phosphoprotein</keyword>
<comment type="catalytic activity">
    <reaction evidence="1">
        <text>ATP + protein L-histidine = ADP + protein N-phospho-L-histidine.</text>
        <dbReference type="EC" id="2.7.13.3"/>
    </reaction>
</comment>
<dbReference type="SUPFAM" id="SSF55874">
    <property type="entry name" value="ATPase domain of HSP90 chaperone/DNA topoisomerase II/histidine kinase"/>
    <property type="match status" value="1"/>
</dbReference>
<dbReference type="SMART" id="SM00388">
    <property type="entry name" value="HisKA"/>
    <property type="match status" value="1"/>
</dbReference>
<dbReference type="InterPro" id="IPR003594">
    <property type="entry name" value="HATPase_dom"/>
</dbReference>
<dbReference type="InterPro" id="IPR005467">
    <property type="entry name" value="His_kinase_dom"/>
</dbReference>
<comment type="caution">
    <text evidence="6">The sequence shown here is derived from an EMBL/GenBank/DDBJ whole genome shotgun (WGS) entry which is preliminary data.</text>
</comment>
<protein>
    <recommendedName>
        <fullName evidence="2">histidine kinase</fullName>
        <ecNumber evidence="2">2.7.13.3</ecNumber>
    </recommendedName>
</protein>